<feature type="transmembrane region" description="Helical" evidence="1">
    <location>
        <begin position="303"/>
        <end position="320"/>
    </location>
</feature>
<feature type="transmembrane region" description="Helical" evidence="1">
    <location>
        <begin position="12"/>
        <end position="32"/>
    </location>
</feature>
<feature type="transmembrane region" description="Helical" evidence="1">
    <location>
        <begin position="87"/>
        <end position="105"/>
    </location>
</feature>
<name>A0A9W6GMV9_9FUSO</name>
<keyword evidence="1" id="KW-1133">Transmembrane helix</keyword>
<sequence>MDNFNNGRLLKAKKLTLTLIMFVVVIFTYLSIGENENIINGLVKIVTSPAVLITDFLVIGGLAATFINATLICLFNFMLVKLLRVKITGLVLAAFFTVYGFSFFGKNMINILPIYIGGILYSKYEHINFREILPTIMFTSALAPFISEVAFRVEANEFSYINAIALGTVIGFVATPLAKKMAGFHEGFNLYNLGFTGGILGAVITSILKAYHFTVTPQKLISIEYDMDIKIICSSVFLLLIIIGWYVNGNSFKGYKELIADSGHKADYVAKYGYGLTYINMGIIGFVATGFVVALGETLNGPLLAGILTVVGFGAFGKHFRNITPILLGVYLASLGTTSDGFVIALSALFGTSLAPISGVYGVFWGTVAGWLHFAVVRNIGVVHGGLNLYNNGFSAGIVAGVMLPIIRTFKEHKDQRTQKYYLKKKELYTMMMREQDKKDSLID</sequence>
<feature type="transmembrane region" description="Helical" evidence="1">
    <location>
        <begin position="229"/>
        <end position="247"/>
    </location>
</feature>
<keyword evidence="3" id="KW-1185">Reference proteome</keyword>
<gene>
    <name evidence="2" type="ORF">PM10SUCC1_29320</name>
</gene>
<feature type="transmembrane region" description="Helical" evidence="1">
    <location>
        <begin position="132"/>
        <end position="151"/>
    </location>
</feature>
<protein>
    <recommendedName>
        <fullName evidence="4">DUF1576 domain-containing protein</fullName>
    </recommendedName>
</protein>
<evidence type="ECO:0000256" key="1">
    <source>
        <dbReference type="SAM" id="Phobius"/>
    </source>
</evidence>
<feature type="transmembrane region" description="Helical" evidence="1">
    <location>
        <begin position="389"/>
        <end position="407"/>
    </location>
</feature>
<dbReference type="AlphaFoldDB" id="A0A9W6GMV9"/>
<feature type="transmembrane region" description="Helical" evidence="1">
    <location>
        <begin position="158"/>
        <end position="178"/>
    </location>
</feature>
<dbReference type="Pfam" id="PF07613">
    <property type="entry name" value="DUF1576"/>
    <property type="match status" value="2"/>
</dbReference>
<keyword evidence="1" id="KW-0472">Membrane</keyword>
<feature type="transmembrane region" description="Helical" evidence="1">
    <location>
        <begin position="357"/>
        <end position="377"/>
    </location>
</feature>
<evidence type="ECO:0000313" key="2">
    <source>
        <dbReference type="EMBL" id="GLI57418.1"/>
    </source>
</evidence>
<feature type="transmembrane region" description="Helical" evidence="1">
    <location>
        <begin position="278"/>
        <end position="296"/>
    </location>
</feature>
<evidence type="ECO:0000313" key="3">
    <source>
        <dbReference type="Proteomes" id="UP001144471"/>
    </source>
</evidence>
<proteinExistence type="predicted"/>
<reference evidence="2" key="1">
    <citation type="submission" date="2022-12" db="EMBL/GenBank/DDBJ databases">
        <title>Reference genome sequencing for broad-spectrum identification of bacterial and archaeal isolates by mass spectrometry.</title>
        <authorList>
            <person name="Sekiguchi Y."/>
            <person name="Tourlousse D.M."/>
        </authorList>
    </citation>
    <scope>NUCLEOTIDE SEQUENCE</scope>
    <source>
        <strain evidence="2">10succ1</strain>
    </source>
</reference>
<feature type="transmembrane region" description="Helical" evidence="1">
    <location>
        <begin position="326"/>
        <end position="350"/>
    </location>
</feature>
<dbReference type="InterPro" id="IPR011470">
    <property type="entry name" value="DUF1576"/>
</dbReference>
<dbReference type="EMBL" id="BSDY01000018">
    <property type="protein sequence ID" value="GLI57418.1"/>
    <property type="molecule type" value="Genomic_DNA"/>
</dbReference>
<feature type="transmembrane region" description="Helical" evidence="1">
    <location>
        <begin position="190"/>
        <end position="208"/>
    </location>
</feature>
<evidence type="ECO:0008006" key="4">
    <source>
        <dbReference type="Google" id="ProtNLM"/>
    </source>
</evidence>
<accession>A0A9W6GMV9</accession>
<keyword evidence="1" id="KW-0812">Transmembrane</keyword>
<dbReference type="RefSeq" id="WP_281837023.1">
    <property type="nucleotide sequence ID" value="NZ_BSDY01000018.1"/>
</dbReference>
<organism evidence="2 3">
    <name type="scientific">Propionigenium maris DSM 9537</name>
    <dbReference type="NCBI Taxonomy" id="1123000"/>
    <lineage>
        <taxon>Bacteria</taxon>
        <taxon>Fusobacteriati</taxon>
        <taxon>Fusobacteriota</taxon>
        <taxon>Fusobacteriia</taxon>
        <taxon>Fusobacteriales</taxon>
        <taxon>Fusobacteriaceae</taxon>
        <taxon>Propionigenium</taxon>
    </lineage>
</organism>
<comment type="caution">
    <text evidence="2">The sequence shown here is derived from an EMBL/GenBank/DDBJ whole genome shotgun (WGS) entry which is preliminary data.</text>
</comment>
<feature type="transmembrane region" description="Helical" evidence="1">
    <location>
        <begin position="52"/>
        <end position="75"/>
    </location>
</feature>
<dbReference type="Proteomes" id="UP001144471">
    <property type="component" value="Unassembled WGS sequence"/>
</dbReference>